<evidence type="ECO:0000313" key="3">
    <source>
        <dbReference type="Proteomes" id="UP001596512"/>
    </source>
</evidence>
<dbReference type="Pfam" id="PF01636">
    <property type="entry name" value="APH"/>
    <property type="match status" value="1"/>
</dbReference>
<dbReference type="Gene3D" id="3.90.1200.10">
    <property type="match status" value="1"/>
</dbReference>
<dbReference type="InterPro" id="IPR011009">
    <property type="entry name" value="Kinase-like_dom_sf"/>
</dbReference>
<dbReference type="EC" id="2.7.1.-" evidence="2"/>
<proteinExistence type="predicted"/>
<comment type="caution">
    <text evidence="2">The sequence shown here is derived from an EMBL/GenBank/DDBJ whole genome shotgun (WGS) entry which is preliminary data.</text>
</comment>
<protein>
    <submittedName>
        <fullName evidence="2">Aminoglycoside phosphotransferase family protein</fullName>
        <ecNumber evidence="2">2.7.1.-</ecNumber>
    </submittedName>
</protein>
<keyword evidence="2" id="KW-0808">Transferase</keyword>
<dbReference type="InterPro" id="IPR002575">
    <property type="entry name" value="Aminoglycoside_PTrfase"/>
</dbReference>
<gene>
    <name evidence="2" type="ORF">ACFQV2_38270</name>
</gene>
<sequence length="231" mass="23951">MPPEAPALAWAESVLGRPVTAARGLREGGSPWWLDSDGGSAVLHTGRKPADLRTQVAALRAAEEHGVPAPRVLGQGDGLLLTTALPGGSKLTGPAPPGRLRAMGAALRVLAAVRLDPTDDLPLRHRPIEGEPFTPTALQRAAEALLADLPEPDGPTVLVHGDLWTGNTMWEGDELTGFIDWDCAGVGHVGLDLGSLRCDAAIAAGLPAADLVLEGWGEPPPTWPGGTSSRR</sequence>
<evidence type="ECO:0000313" key="2">
    <source>
        <dbReference type="EMBL" id="MFC7618350.1"/>
    </source>
</evidence>
<evidence type="ECO:0000259" key="1">
    <source>
        <dbReference type="Pfam" id="PF01636"/>
    </source>
</evidence>
<name>A0ABW2TWS0_9PSEU</name>
<dbReference type="Proteomes" id="UP001596512">
    <property type="component" value="Unassembled WGS sequence"/>
</dbReference>
<dbReference type="GO" id="GO:0016740">
    <property type="term" value="F:transferase activity"/>
    <property type="evidence" value="ECO:0007669"/>
    <property type="project" value="UniProtKB-KW"/>
</dbReference>
<dbReference type="PANTHER" id="PTHR21310">
    <property type="entry name" value="AMINOGLYCOSIDE PHOSPHOTRANSFERASE-RELATED-RELATED"/>
    <property type="match status" value="1"/>
</dbReference>
<dbReference type="InterPro" id="IPR051678">
    <property type="entry name" value="AGP_Transferase"/>
</dbReference>
<keyword evidence="3" id="KW-1185">Reference proteome</keyword>
<accession>A0ABW2TWS0</accession>
<dbReference type="SUPFAM" id="SSF56112">
    <property type="entry name" value="Protein kinase-like (PK-like)"/>
    <property type="match status" value="1"/>
</dbReference>
<dbReference type="EMBL" id="JBHTEY010000004">
    <property type="protein sequence ID" value="MFC7618350.1"/>
    <property type="molecule type" value="Genomic_DNA"/>
</dbReference>
<feature type="domain" description="Aminoglycoside phosphotransferase" evidence="1">
    <location>
        <begin position="24"/>
        <end position="221"/>
    </location>
</feature>
<organism evidence="2 3">
    <name type="scientific">Actinokineospora soli</name>
    <dbReference type="NCBI Taxonomy" id="1048753"/>
    <lineage>
        <taxon>Bacteria</taxon>
        <taxon>Bacillati</taxon>
        <taxon>Actinomycetota</taxon>
        <taxon>Actinomycetes</taxon>
        <taxon>Pseudonocardiales</taxon>
        <taxon>Pseudonocardiaceae</taxon>
        <taxon>Actinokineospora</taxon>
    </lineage>
</organism>
<reference evidence="3" key="1">
    <citation type="journal article" date="2019" name="Int. J. Syst. Evol. Microbiol.">
        <title>The Global Catalogue of Microorganisms (GCM) 10K type strain sequencing project: providing services to taxonomists for standard genome sequencing and annotation.</title>
        <authorList>
            <consortium name="The Broad Institute Genomics Platform"/>
            <consortium name="The Broad Institute Genome Sequencing Center for Infectious Disease"/>
            <person name="Wu L."/>
            <person name="Ma J."/>
        </authorList>
    </citation>
    <scope>NUCLEOTIDE SEQUENCE [LARGE SCALE GENOMIC DNA]</scope>
    <source>
        <strain evidence="3">JCM 17695</strain>
    </source>
</reference>